<dbReference type="Gene3D" id="3.30.160.60">
    <property type="entry name" value="Classic Zinc Finger"/>
    <property type="match status" value="1"/>
</dbReference>
<dbReference type="InterPro" id="IPR011042">
    <property type="entry name" value="6-blade_b-propeller_TolB-like"/>
</dbReference>
<dbReference type="GO" id="GO:0008270">
    <property type="term" value="F:zinc ion binding"/>
    <property type="evidence" value="ECO:0007669"/>
    <property type="project" value="UniProtKB-KW"/>
</dbReference>
<dbReference type="InterPro" id="IPR000315">
    <property type="entry name" value="Znf_B-box"/>
</dbReference>
<dbReference type="PANTHER" id="PTHR25462:SF296">
    <property type="entry name" value="MEIOTIC P26, ISOFORM F"/>
    <property type="match status" value="1"/>
</dbReference>
<evidence type="ECO:0000313" key="3">
    <source>
        <dbReference type="Proteomes" id="UP000694844"/>
    </source>
</evidence>
<dbReference type="AlphaFoldDB" id="A0A8B8BGL9"/>
<reference evidence="4" key="1">
    <citation type="submission" date="2025-08" db="UniProtKB">
        <authorList>
            <consortium name="RefSeq"/>
        </authorList>
    </citation>
    <scope>IDENTIFICATION</scope>
    <source>
        <tissue evidence="4">Whole sample</tissue>
    </source>
</reference>
<dbReference type="SUPFAM" id="SSF101898">
    <property type="entry name" value="NHL repeat"/>
    <property type="match status" value="1"/>
</dbReference>
<dbReference type="Proteomes" id="UP000694844">
    <property type="component" value="Chromosome 8"/>
</dbReference>
<dbReference type="SMART" id="SM00336">
    <property type="entry name" value="BBOX"/>
    <property type="match status" value="2"/>
</dbReference>
<proteinExistence type="predicted"/>
<dbReference type="PANTHER" id="PTHR25462">
    <property type="entry name" value="BONUS, ISOFORM C-RELATED"/>
    <property type="match status" value="1"/>
</dbReference>
<feature type="domain" description="B box-type" evidence="2">
    <location>
        <begin position="71"/>
        <end position="112"/>
    </location>
</feature>
<keyword evidence="1" id="KW-0863">Zinc-finger</keyword>
<evidence type="ECO:0000256" key="1">
    <source>
        <dbReference type="PROSITE-ProRule" id="PRU00024"/>
    </source>
</evidence>
<gene>
    <name evidence="4" type="primary">LOC111110269</name>
</gene>
<dbReference type="Gene3D" id="2.120.10.30">
    <property type="entry name" value="TolB, C-terminal domain"/>
    <property type="match status" value="1"/>
</dbReference>
<evidence type="ECO:0000259" key="2">
    <source>
        <dbReference type="PROSITE" id="PS50119"/>
    </source>
</evidence>
<accession>A0A8B8BGL9</accession>
<keyword evidence="1" id="KW-0479">Metal-binding</keyword>
<protein>
    <submittedName>
        <fullName evidence="4">Uncharacterized protein LOC111110269</fullName>
    </submittedName>
</protein>
<dbReference type="SUPFAM" id="SSF57845">
    <property type="entry name" value="B-box zinc-binding domain"/>
    <property type="match status" value="1"/>
</dbReference>
<name>A0A8B8BGL9_CRAVI</name>
<sequence length="584" mass="65604">MAIASATQDIAILENLNTAQDAVKCDICPNPVELHCKRCDVKLCGGCVSKHVSKITKSHEIVSFASRRSDPQFPVCNLHQNAKCEFQCQICDLAVCSKCITSGHKFHRIVDLMEIFKSKLDSIQQNTDDMEMVLMPKLQNFLSHSELHLSTLATEYKVLKSTIKKHGQDVHRMVDVVTKRFEDEAAKMEEESMTALKNHISESKRLLMEMQGLIEENKRLVLSNDVGKALSYDADIDKFRTGKLADVSVSAPEFKRVKLTTDELSCLFGSLENVGLIGKDAVYEKGKNAVLSNTIKEFLLTPNLFATIEGVSEQVQRVCCQSSDEVWFSGNSSVITRVDMEGNVREVIHTLSGYVPHDLAVTTNSELLYCDSIERTVNVVKNEKQRALLKYPSWRPQGVCVTSEGGIIVSLYNDLEGCSKVMKYELKRIEESNQETLSLERLEPKLKKVIEYDERGEHLFRYATFVAENGTNNDICVSDHGTNTVVVVNYEGKFRFVYHNVLSQRKYDTFFPCGIVTDGQGHILIADGDNDCIHVIDSNRQFLCYIDNCGFAGVCGIDIDPVDRLWVGEVDSGKIKIVQYLSDE</sequence>
<dbReference type="GeneID" id="111110269"/>
<organism evidence="3 4">
    <name type="scientific">Crassostrea virginica</name>
    <name type="common">Eastern oyster</name>
    <dbReference type="NCBI Taxonomy" id="6565"/>
    <lineage>
        <taxon>Eukaryota</taxon>
        <taxon>Metazoa</taxon>
        <taxon>Spiralia</taxon>
        <taxon>Lophotrochozoa</taxon>
        <taxon>Mollusca</taxon>
        <taxon>Bivalvia</taxon>
        <taxon>Autobranchia</taxon>
        <taxon>Pteriomorphia</taxon>
        <taxon>Ostreida</taxon>
        <taxon>Ostreoidea</taxon>
        <taxon>Ostreidae</taxon>
        <taxon>Crassostrea</taxon>
    </lineage>
</organism>
<dbReference type="OrthoDB" id="6109180at2759"/>
<dbReference type="RefSeq" id="XP_022302398.1">
    <property type="nucleotide sequence ID" value="XM_022446690.1"/>
</dbReference>
<keyword evidence="3" id="KW-1185">Reference proteome</keyword>
<keyword evidence="1" id="KW-0862">Zinc</keyword>
<dbReference type="InterPro" id="IPR047153">
    <property type="entry name" value="TRIM45/56/19-like"/>
</dbReference>
<dbReference type="Pfam" id="PF00643">
    <property type="entry name" value="zf-B_box"/>
    <property type="match status" value="2"/>
</dbReference>
<dbReference type="KEGG" id="cvn:111110269"/>
<dbReference type="PROSITE" id="PS50119">
    <property type="entry name" value="ZF_BBOX"/>
    <property type="match status" value="2"/>
</dbReference>
<feature type="domain" description="B box-type" evidence="2">
    <location>
        <begin position="20"/>
        <end position="64"/>
    </location>
</feature>
<evidence type="ECO:0000313" key="4">
    <source>
        <dbReference type="RefSeq" id="XP_022302398.1"/>
    </source>
</evidence>